<protein>
    <submittedName>
        <fullName evidence="2">Uncharacterized protein</fullName>
    </submittedName>
</protein>
<dbReference type="PANTHER" id="PTHR36766:SF70">
    <property type="entry name" value="DISEASE RESISTANCE PROTEIN RGA4"/>
    <property type="match status" value="1"/>
</dbReference>
<accession>A0A6V7PDL6</accession>
<feature type="region of interest" description="Disordered" evidence="1">
    <location>
        <begin position="191"/>
        <end position="214"/>
    </location>
</feature>
<dbReference type="PANTHER" id="PTHR36766">
    <property type="entry name" value="PLANT BROAD-SPECTRUM MILDEW RESISTANCE PROTEIN RPW8"/>
    <property type="match status" value="1"/>
</dbReference>
<dbReference type="AlphaFoldDB" id="A0A6V7PDL6"/>
<gene>
    <name evidence="2" type="ORF">CB5_LOCUS12142</name>
</gene>
<feature type="compositionally biased region" description="Basic and acidic residues" evidence="1">
    <location>
        <begin position="205"/>
        <end position="214"/>
    </location>
</feature>
<sequence>MGDCVDGGRRRGRRERVPIFPRLTGLWLKECPQLRPEPCLPPSVLIMIISRTSSENLSLILERATPFGDGNAAVSHQPPPDKGLQDLVINECQQLTCLPESLRGLTSLQRLDIWGCHDLGRIEDWLGELSDLQSLTISKCRSLRYLPARKMAALQKLSIGNCPLLFDADGQFVDTSVDHIKEVYVNGSSYRYKKQASSSPQEEESSAKEEKKIG</sequence>
<organism evidence="2">
    <name type="scientific">Ananas comosus var. bracteatus</name>
    <name type="common">red pineapple</name>
    <dbReference type="NCBI Taxonomy" id="296719"/>
    <lineage>
        <taxon>Eukaryota</taxon>
        <taxon>Viridiplantae</taxon>
        <taxon>Streptophyta</taxon>
        <taxon>Embryophyta</taxon>
        <taxon>Tracheophyta</taxon>
        <taxon>Spermatophyta</taxon>
        <taxon>Magnoliopsida</taxon>
        <taxon>Liliopsida</taxon>
        <taxon>Poales</taxon>
        <taxon>Bromeliaceae</taxon>
        <taxon>Bromelioideae</taxon>
        <taxon>Ananas</taxon>
    </lineage>
</organism>
<proteinExistence type="predicted"/>
<dbReference type="SUPFAM" id="SSF52047">
    <property type="entry name" value="RNI-like"/>
    <property type="match status" value="1"/>
</dbReference>
<dbReference type="InterPro" id="IPR032675">
    <property type="entry name" value="LRR_dom_sf"/>
</dbReference>
<dbReference type="EMBL" id="LR862147">
    <property type="protein sequence ID" value="CAD1828931.1"/>
    <property type="molecule type" value="Genomic_DNA"/>
</dbReference>
<name>A0A6V7PDL6_ANACO</name>
<evidence type="ECO:0000256" key="1">
    <source>
        <dbReference type="SAM" id="MobiDB-lite"/>
    </source>
</evidence>
<reference evidence="2" key="1">
    <citation type="submission" date="2020-07" db="EMBL/GenBank/DDBJ databases">
        <authorList>
            <person name="Lin J."/>
        </authorList>
    </citation>
    <scope>NUCLEOTIDE SEQUENCE</scope>
</reference>
<dbReference type="Gene3D" id="3.80.10.10">
    <property type="entry name" value="Ribonuclease Inhibitor"/>
    <property type="match status" value="1"/>
</dbReference>
<evidence type="ECO:0000313" key="2">
    <source>
        <dbReference type="EMBL" id="CAD1828931.1"/>
    </source>
</evidence>